<evidence type="ECO:0000256" key="1">
    <source>
        <dbReference type="SAM" id="Phobius"/>
    </source>
</evidence>
<evidence type="ECO:0000313" key="3">
    <source>
        <dbReference type="EMBL" id="KKN02934.1"/>
    </source>
</evidence>
<dbReference type="CDD" id="cd12797">
    <property type="entry name" value="M23_peptidase"/>
    <property type="match status" value="1"/>
</dbReference>
<dbReference type="EMBL" id="LAZR01005091">
    <property type="protein sequence ID" value="KKN02934.1"/>
    <property type="molecule type" value="Genomic_DNA"/>
</dbReference>
<dbReference type="PANTHER" id="PTHR21666:SF270">
    <property type="entry name" value="MUREIN HYDROLASE ACTIVATOR ENVC"/>
    <property type="match status" value="1"/>
</dbReference>
<dbReference type="Gene3D" id="2.70.70.10">
    <property type="entry name" value="Glucose Permease (Domain IIA)"/>
    <property type="match status" value="1"/>
</dbReference>
<reference evidence="3" key="1">
    <citation type="journal article" date="2015" name="Nature">
        <title>Complex archaea that bridge the gap between prokaryotes and eukaryotes.</title>
        <authorList>
            <person name="Spang A."/>
            <person name="Saw J.H."/>
            <person name="Jorgensen S.L."/>
            <person name="Zaremba-Niedzwiedzka K."/>
            <person name="Martijn J."/>
            <person name="Lind A.E."/>
            <person name="van Eijk R."/>
            <person name="Schleper C."/>
            <person name="Guy L."/>
            <person name="Ettema T.J."/>
        </authorList>
    </citation>
    <scope>NUCLEOTIDE SEQUENCE</scope>
</reference>
<dbReference type="InterPro" id="IPR011055">
    <property type="entry name" value="Dup_hybrid_motif"/>
</dbReference>
<keyword evidence="1" id="KW-0812">Transmembrane</keyword>
<keyword evidence="1" id="KW-1133">Transmembrane helix</keyword>
<dbReference type="AlphaFoldDB" id="A0A0F9MB12"/>
<gene>
    <name evidence="3" type="ORF">LCGC14_1112820</name>
</gene>
<comment type="caution">
    <text evidence="3">The sequence shown here is derived from an EMBL/GenBank/DDBJ whole genome shotgun (WGS) entry which is preliminary data.</text>
</comment>
<accession>A0A0F9MB12</accession>
<dbReference type="SUPFAM" id="SSF51261">
    <property type="entry name" value="Duplicated hybrid motif"/>
    <property type="match status" value="1"/>
</dbReference>
<dbReference type="PANTHER" id="PTHR21666">
    <property type="entry name" value="PEPTIDASE-RELATED"/>
    <property type="match status" value="1"/>
</dbReference>
<sequence length="421" mass="45775">DEIGTLIGHRSNNVDKTTTPWTIVGPAAAIATQIQNNPDTSIEWGGKLLSYYDQQLTGIGVPRGTDLYFGLLKAMHSTPWTRIWAIHVRHALGYWPATYAEFYDAIGRLQDGTLQWDPETKKATRVPSCSALQILERTGTFAHPDDAFAAVSALSAITIVAGHYSRPLTWLTPISTADRTHTGGGRFGGAPGHPPPVCVRLGAVGTSFPDIRFGPPLRGWVVAKSGWGDSRAGAKSGFHAGIDLYRPKGDPVLAMASGNVYFAAKKGIAGNWVGIEHKNGWISRYMHLDSRTVEQGDHVKKGQVIGFVGQTGYNPANAAPHLHLSVLLDRDRVGDYWAKYGKASPSNYPMRTLHGIRYTAVPGEPVVPINEYNPGMAKRMARRGVLPYQKPPPLKSNWPAFFAVAALGTLGFVAVFTFWPE</sequence>
<organism evidence="3">
    <name type="scientific">marine sediment metagenome</name>
    <dbReference type="NCBI Taxonomy" id="412755"/>
    <lineage>
        <taxon>unclassified sequences</taxon>
        <taxon>metagenomes</taxon>
        <taxon>ecological metagenomes</taxon>
    </lineage>
</organism>
<dbReference type="InterPro" id="IPR050570">
    <property type="entry name" value="Cell_wall_metabolism_enzyme"/>
</dbReference>
<feature type="transmembrane region" description="Helical" evidence="1">
    <location>
        <begin position="398"/>
        <end position="419"/>
    </location>
</feature>
<dbReference type="InterPro" id="IPR016047">
    <property type="entry name" value="M23ase_b-sheet_dom"/>
</dbReference>
<keyword evidence="1" id="KW-0472">Membrane</keyword>
<name>A0A0F9MB12_9ZZZZ</name>
<evidence type="ECO:0000259" key="2">
    <source>
        <dbReference type="Pfam" id="PF01551"/>
    </source>
</evidence>
<dbReference type="Pfam" id="PF01551">
    <property type="entry name" value="Peptidase_M23"/>
    <property type="match status" value="1"/>
</dbReference>
<feature type="non-terminal residue" evidence="3">
    <location>
        <position position="1"/>
    </location>
</feature>
<dbReference type="GO" id="GO:0004222">
    <property type="term" value="F:metalloendopeptidase activity"/>
    <property type="evidence" value="ECO:0007669"/>
    <property type="project" value="TreeGrafter"/>
</dbReference>
<feature type="domain" description="M23ase beta-sheet core" evidence="2">
    <location>
        <begin position="238"/>
        <end position="329"/>
    </location>
</feature>
<proteinExistence type="predicted"/>
<protein>
    <recommendedName>
        <fullName evidence="2">M23ase beta-sheet core domain-containing protein</fullName>
    </recommendedName>
</protein>